<dbReference type="GO" id="GO:0046417">
    <property type="term" value="P:chorismate metabolic process"/>
    <property type="evidence" value="ECO:0007669"/>
    <property type="project" value="InterPro"/>
</dbReference>
<evidence type="ECO:0000256" key="2">
    <source>
        <dbReference type="ARBA" id="ARBA00023235"/>
    </source>
</evidence>
<reference evidence="4 5" key="1">
    <citation type="submission" date="2016-07" db="EMBL/GenBank/DDBJ databases">
        <title>Complete genome sequence of Bradyrhizobium icense LMTR 13T, a potential inoculant strain isolated from lima bean (Phaseolus lunatus) in Peru.</title>
        <authorList>
            <person name="Ormeno-Orrillo E."/>
            <person name="Duran D."/>
            <person name="Rogel M.A."/>
            <person name="Rey L."/>
            <person name="Imperial J."/>
            <person name="Ruiz-Argueso T."/>
            <person name="Martinez-Romero E."/>
        </authorList>
    </citation>
    <scope>NUCLEOTIDE SEQUENCE [LARGE SCALE GENOMIC DNA]</scope>
    <source>
        <strain evidence="4 5">LMTR 13</strain>
    </source>
</reference>
<dbReference type="KEGG" id="bic:LMTR13_04940"/>
<protein>
    <recommendedName>
        <fullName evidence="1">chorismate mutase</fullName>
        <ecNumber evidence="1">5.4.99.5</ecNumber>
    </recommendedName>
</protein>
<proteinExistence type="predicted"/>
<keyword evidence="5" id="KW-1185">Reference proteome</keyword>
<dbReference type="STRING" id="1274631.LMTR13_04940"/>
<dbReference type="AlphaFoldDB" id="A0A1B1UA56"/>
<dbReference type="Proteomes" id="UP000092839">
    <property type="component" value="Chromosome"/>
</dbReference>
<dbReference type="InterPro" id="IPR002701">
    <property type="entry name" value="CM_II_prokaryot"/>
</dbReference>
<dbReference type="Pfam" id="PF01817">
    <property type="entry name" value="CM_2"/>
    <property type="match status" value="1"/>
</dbReference>
<dbReference type="InterPro" id="IPR036979">
    <property type="entry name" value="CM_dom_sf"/>
</dbReference>
<name>A0A1B1UA56_9BRAD</name>
<organism evidence="4 5">
    <name type="scientific">Bradyrhizobium icense</name>
    <dbReference type="NCBI Taxonomy" id="1274631"/>
    <lineage>
        <taxon>Bacteria</taxon>
        <taxon>Pseudomonadati</taxon>
        <taxon>Pseudomonadota</taxon>
        <taxon>Alphaproteobacteria</taxon>
        <taxon>Hyphomicrobiales</taxon>
        <taxon>Nitrobacteraceae</taxon>
        <taxon>Bradyrhizobium</taxon>
    </lineage>
</organism>
<accession>A0A1B1UA56</accession>
<dbReference type="SUPFAM" id="SSF48600">
    <property type="entry name" value="Chorismate mutase II"/>
    <property type="match status" value="1"/>
</dbReference>
<dbReference type="GO" id="GO:0004106">
    <property type="term" value="F:chorismate mutase activity"/>
    <property type="evidence" value="ECO:0007669"/>
    <property type="project" value="UniProtKB-EC"/>
</dbReference>
<dbReference type="InterPro" id="IPR051331">
    <property type="entry name" value="Chorismate_mutase-related"/>
</dbReference>
<evidence type="ECO:0000259" key="3">
    <source>
        <dbReference type="PROSITE" id="PS51168"/>
    </source>
</evidence>
<dbReference type="SMART" id="SM00830">
    <property type="entry name" value="CM_2"/>
    <property type="match status" value="1"/>
</dbReference>
<sequence>MRQNIDRIDRELVRLMAERGRYVHEASRFKANPAQVEAPERAEAVVRKAMTLAEENGLSPKIAENTYRTMVRSFIDYEQGVFAKAVAAGQTPWKK</sequence>
<dbReference type="PROSITE" id="PS51168">
    <property type="entry name" value="CHORISMATE_MUT_2"/>
    <property type="match status" value="1"/>
</dbReference>
<dbReference type="Gene3D" id="1.20.59.10">
    <property type="entry name" value="Chorismate mutase"/>
    <property type="match status" value="1"/>
</dbReference>
<dbReference type="PANTHER" id="PTHR38041">
    <property type="entry name" value="CHORISMATE MUTASE"/>
    <property type="match status" value="1"/>
</dbReference>
<keyword evidence="2" id="KW-0413">Isomerase</keyword>
<dbReference type="EMBL" id="CP016428">
    <property type="protein sequence ID" value="ANV99620.1"/>
    <property type="molecule type" value="Genomic_DNA"/>
</dbReference>
<feature type="domain" description="Chorismate mutase" evidence="3">
    <location>
        <begin position="1"/>
        <end position="82"/>
    </location>
</feature>
<dbReference type="PANTHER" id="PTHR38041:SF1">
    <property type="entry name" value="CHORISMATE MUTASE"/>
    <property type="match status" value="1"/>
</dbReference>
<dbReference type="EC" id="5.4.99.5" evidence="1"/>
<evidence type="ECO:0000313" key="4">
    <source>
        <dbReference type="EMBL" id="ANV99620.1"/>
    </source>
</evidence>
<dbReference type="GO" id="GO:0009697">
    <property type="term" value="P:salicylic acid biosynthetic process"/>
    <property type="evidence" value="ECO:0007669"/>
    <property type="project" value="TreeGrafter"/>
</dbReference>
<dbReference type="InterPro" id="IPR036263">
    <property type="entry name" value="Chorismate_II_sf"/>
</dbReference>
<evidence type="ECO:0000313" key="5">
    <source>
        <dbReference type="Proteomes" id="UP000092839"/>
    </source>
</evidence>
<gene>
    <name evidence="4" type="ORF">LMTR13_04940</name>
</gene>
<evidence type="ECO:0000256" key="1">
    <source>
        <dbReference type="ARBA" id="ARBA00012404"/>
    </source>
</evidence>